<dbReference type="AlphaFoldDB" id="A0A0E9SXC8"/>
<accession>A0A0E9SXC8</accession>
<sequence length="18" mass="2036">MILQCSLYNFALEAYSGL</sequence>
<name>A0A0E9SXC8_ANGAN</name>
<reference evidence="1" key="2">
    <citation type="journal article" date="2015" name="Fish Shellfish Immunol.">
        <title>Early steps in the European eel (Anguilla anguilla)-Vibrio vulnificus interaction in the gills: Role of the RtxA13 toxin.</title>
        <authorList>
            <person name="Callol A."/>
            <person name="Pajuelo D."/>
            <person name="Ebbesson L."/>
            <person name="Teles M."/>
            <person name="MacKenzie S."/>
            <person name="Amaro C."/>
        </authorList>
    </citation>
    <scope>NUCLEOTIDE SEQUENCE</scope>
</reference>
<protein>
    <submittedName>
        <fullName evidence="1">Uncharacterized protein</fullName>
    </submittedName>
</protein>
<evidence type="ECO:0000313" key="1">
    <source>
        <dbReference type="EMBL" id="JAH45907.1"/>
    </source>
</evidence>
<reference evidence="1" key="1">
    <citation type="submission" date="2014-11" db="EMBL/GenBank/DDBJ databases">
        <authorList>
            <person name="Amaro Gonzalez C."/>
        </authorList>
    </citation>
    <scope>NUCLEOTIDE SEQUENCE</scope>
</reference>
<dbReference type="EMBL" id="GBXM01062670">
    <property type="protein sequence ID" value="JAH45907.1"/>
    <property type="molecule type" value="Transcribed_RNA"/>
</dbReference>
<proteinExistence type="predicted"/>
<organism evidence="1">
    <name type="scientific">Anguilla anguilla</name>
    <name type="common">European freshwater eel</name>
    <name type="synonym">Muraena anguilla</name>
    <dbReference type="NCBI Taxonomy" id="7936"/>
    <lineage>
        <taxon>Eukaryota</taxon>
        <taxon>Metazoa</taxon>
        <taxon>Chordata</taxon>
        <taxon>Craniata</taxon>
        <taxon>Vertebrata</taxon>
        <taxon>Euteleostomi</taxon>
        <taxon>Actinopterygii</taxon>
        <taxon>Neopterygii</taxon>
        <taxon>Teleostei</taxon>
        <taxon>Anguilliformes</taxon>
        <taxon>Anguillidae</taxon>
        <taxon>Anguilla</taxon>
    </lineage>
</organism>